<evidence type="ECO:0000259" key="5">
    <source>
        <dbReference type="Pfam" id="PF00890"/>
    </source>
</evidence>
<dbReference type="GO" id="GO:0016491">
    <property type="term" value="F:oxidoreductase activity"/>
    <property type="evidence" value="ECO:0007669"/>
    <property type="project" value="UniProtKB-KW"/>
</dbReference>
<reference evidence="7" key="1">
    <citation type="journal article" date="2019" name="Int. J. Syst. Evol. Microbiol.">
        <title>The Global Catalogue of Microorganisms (GCM) 10K type strain sequencing project: providing services to taxonomists for standard genome sequencing and annotation.</title>
        <authorList>
            <consortium name="The Broad Institute Genomics Platform"/>
            <consortium name="The Broad Institute Genome Sequencing Center for Infectious Disease"/>
            <person name="Wu L."/>
            <person name="Ma J."/>
        </authorList>
    </citation>
    <scope>NUCLEOTIDE SEQUENCE [LARGE SCALE GENOMIC DNA]</scope>
    <source>
        <strain evidence="7">JCM 9371</strain>
    </source>
</reference>
<sequence>MPNTVIAGAGAAGLATALALGEHGHRVLVVDPSPAPPEGDLPDAADRWDRPSLPHLAQPHTVTSVGALLLRDRVPDLWEDLVAAGALPLDLTAAMPGGGRPTGTDAQLIALACRRPLLDLALYRRARATPGVEIWHGTTVSALALDEGRRRVAGVRTGSGARLAASVVVDATGRRARAARWLAAAGLPVPPDHASSAGVRVYSRFYRRTSDGGPPGPLNRGNAAGFVGDQYAGVLHPADGRHFSVAIGVLPEDHAMGSLLAPAGFTAAARSLPHVSPWLADGAAEATTPVRTMTCQASVLRGLATAQRQPVTGLFPVGDAACVTNPLFGRGVSLALAHGFALAAAIAEHPEGGPEQGRAAVRAARRLLRPWYVQSADDDAERIPRWRAALDGAEPPPEPEADAGRLALRTVGRAAAAGDPVVWRGLTRVLMGLDTPAAVFSDDDFRAHVRKSLAAGGPAAPPPPGRAELLEIAARSR</sequence>
<dbReference type="PANTHER" id="PTHR43747">
    <property type="entry name" value="FAD-BINDING PROTEIN"/>
    <property type="match status" value="1"/>
</dbReference>
<dbReference type="InterPro" id="IPR050816">
    <property type="entry name" value="Flavin-dep_Halogenase_NPB"/>
</dbReference>
<accession>A0ABW2XQC7</accession>
<dbReference type="Gene3D" id="3.50.50.60">
    <property type="entry name" value="FAD/NAD(P)-binding domain"/>
    <property type="match status" value="2"/>
</dbReference>
<evidence type="ECO:0000313" key="6">
    <source>
        <dbReference type="EMBL" id="MFD0688728.1"/>
    </source>
</evidence>
<keyword evidence="7" id="KW-1185">Reference proteome</keyword>
<evidence type="ECO:0000256" key="2">
    <source>
        <dbReference type="ARBA" id="ARBA00023002"/>
    </source>
</evidence>
<comment type="caution">
    <text evidence="6">The sequence shown here is derived from an EMBL/GenBank/DDBJ whole genome shotgun (WGS) entry which is preliminary data.</text>
</comment>
<organism evidence="6 7">
    <name type="scientific">Actinomadura fibrosa</name>
    <dbReference type="NCBI Taxonomy" id="111802"/>
    <lineage>
        <taxon>Bacteria</taxon>
        <taxon>Bacillati</taxon>
        <taxon>Actinomycetota</taxon>
        <taxon>Actinomycetes</taxon>
        <taxon>Streptosporangiales</taxon>
        <taxon>Thermomonosporaceae</taxon>
        <taxon>Actinomadura</taxon>
    </lineage>
</organism>
<feature type="region of interest" description="Disordered" evidence="4">
    <location>
        <begin position="31"/>
        <end position="55"/>
    </location>
</feature>
<gene>
    <name evidence="6" type="ORF">ACFQZM_29835</name>
</gene>
<dbReference type="EMBL" id="JBHTGP010000015">
    <property type="protein sequence ID" value="MFD0688728.1"/>
    <property type="molecule type" value="Genomic_DNA"/>
</dbReference>
<evidence type="ECO:0000256" key="1">
    <source>
        <dbReference type="ARBA" id="ARBA00022630"/>
    </source>
</evidence>
<dbReference type="EC" id="1.-.-.-" evidence="6"/>
<dbReference type="InterPro" id="IPR036188">
    <property type="entry name" value="FAD/NAD-bd_sf"/>
</dbReference>
<dbReference type="PRINTS" id="PR00420">
    <property type="entry name" value="RNGMNOXGNASE"/>
</dbReference>
<comment type="similarity">
    <text evidence="3">Belongs to the flavin-dependent halogenase family. Bacterial tryptophan halogenase subfamily.</text>
</comment>
<evidence type="ECO:0000313" key="7">
    <source>
        <dbReference type="Proteomes" id="UP001597063"/>
    </source>
</evidence>
<proteinExistence type="inferred from homology"/>
<dbReference type="PANTHER" id="PTHR43747:SF5">
    <property type="entry name" value="FAD-BINDING DOMAIN-CONTAINING PROTEIN"/>
    <property type="match status" value="1"/>
</dbReference>
<protein>
    <submittedName>
        <fullName evidence="6">NAD(P)/FAD-dependent oxidoreductase</fullName>
        <ecNumber evidence="6">1.-.-.-</ecNumber>
    </submittedName>
</protein>
<dbReference type="Gene3D" id="3.30.9.100">
    <property type="match status" value="1"/>
</dbReference>
<dbReference type="InterPro" id="IPR003953">
    <property type="entry name" value="FAD-dep_OxRdtase_2_FAD-bd"/>
</dbReference>
<keyword evidence="2 6" id="KW-0560">Oxidoreductase</keyword>
<dbReference type="Pfam" id="PF00890">
    <property type="entry name" value="FAD_binding_2"/>
    <property type="match status" value="1"/>
</dbReference>
<dbReference type="Proteomes" id="UP001597063">
    <property type="component" value="Unassembled WGS sequence"/>
</dbReference>
<dbReference type="RefSeq" id="WP_131763374.1">
    <property type="nucleotide sequence ID" value="NZ_CAACUY010000327.1"/>
</dbReference>
<dbReference type="SUPFAM" id="SSF51905">
    <property type="entry name" value="FAD/NAD(P)-binding domain"/>
    <property type="match status" value="1"/>
</dbReference>
<evidence type="ECO:0000256" key="3">
    <source>
        <dbReference type="ARBA" id="ARBA00038396"/>
    </source>
</evidence>
<feature type="domain" description="FAD-dependent oxidoreductase 2 FAD-binding" evidence="5">
    <location>
        <begin position="4"/>
        <end position="33"/>
    </location>
</feature>
<evidence type="ECO:0000256" key="4">
    <source>
        <dbReference type="SAM" id="MobiDB-lite"/>
    </source>
</evidence>
<name>A0ABW2XQC7_9ACTN</name>
<keyword evidence="1" id="KW-0285">Flavoprotein</keyword>